<evidence type="ECO:0000313" key="2">
    <source>
        <dbReference type="Proteomes" id="UP000219922"/>
    </source>
</evidence>
<gene>
    <name evidence="1" type="ORF">CON36_37465</name>
</gene>
<comment type="caution">
    <text evidence="1">The sequence shown here is derived from an EMBL/GenBank/DDBJ whole genome shotgun (WGS) entry which is preliminary data.</text>
</comment>
<dbReference type="AlphaFoldDB" id="A0A9X6SR72"/>
<protein>
    <submittedName>
        <fullName evidence="1">Uncharacterized protein</fullName>
    </submittedName>
</protein>
<name>A0A9X6SR72_BACCE</name>
<dbReference type="Proteomes" id="UP000219922">
    <property type="component" value="Unassembled WGS sequence"/>
</dbReference>
<accession>A0A9X6SR72</accession>
<evidence type="ECO:0000313" key="1">
    <source>
        <dbReference type="EMBL" id="PDZ93760.1"/>
    </source>
</evidence>
<dbReference type="EMBL" id="NVMX01000444">
    <property type="protein sequence ID" value="PDZ93760.1"/>
    <property type="molecule type" value="Genomic_DNA"/>
</dbReference>
<proteinExistence type="predicted"/>
<dbReference type="RefSeq" id="WP_098007532.1">
    <property type="nucleotide sequence ID" value="NZ_NVMX01000444.1"/>
</dbReference>
<reference evidence="1 2" key="1">
    <citation type="submission" date="2017-09" db="EMBL/GenBank/DDBJ databases">
        <title>Large-scale bioinformatics analysis of Bacillus genomes uncovers conserved roles of natural products in bacterial physiology.</title>
        <authorList>
            <consortium name="Agbiome Team Llc"/>
            <person name="Bleich R.M."/>
            <person name="Grubbs K.J."/>
            <person name="Santa Maria K.C."/>
            <person name="Allen S.E."/>
            <person name="Farag S."/>
            <person name="Shank E.A."/>
            <person name="Bowers A."/>
        </authorList>
    </citation>
    <scope>NUCLEOTIDE SEQUENCE [LARGE SCALE GENOMIC DNA]</scope>
    <source>
        <strain evidence="1 2">AFS092789</strain>
    </source>
</reference>
<sequence>METKMNYYKLQKGGESGEDLAVIKAHSGYEARGYYLVEQNNNGLLSDDIYVRRIHIPEVSRLRAAGVPYFDDPSYL</sequence>
<organism evidence="1 2">
    <name type="scientific">Bacillus cereus</name>
    <dbReference type="NCBI Taxonomy" id="1396"/>
    <lineage>
        <taxon>Bacteria</taxon>
        <taxon>Bacillati</taxon>
        <taxon>Bacillota</taxon>
        <taxon>Bacilli</taxon>
        <taxon>Bacillales</taxon>
        <taxon>Bacillaceae</taxon>
        <taxon>Bacillus</taxon>
        <taxon>Bacillus cereus group</taxon>
    </lineage>
</organism>